<protein>
    <recommendedName>
        <fullName evidence="3">Serpin domain-containing protein</fullName>
    </recommendedName>
</protein>
<sequence>MLRTDKLTDETLTLSTLNLNPCLEKHFRPLVPYVFITLTKKKRGGRPACESSRNDRPAPVAGMASTRQFVTDGPAVVDHPYVFLILSNGQVNTRPFA</sequence>
<evidence type="ECO:0008006" key="3">
    <source>
        <dbReference type="Google" id="ProtNLM"/>
    </source>
</evidence>
<keyword evidence="2" id="KW-1185">Reference proteome</keyword>
<accession>A0A4C1V785</accession>
<name>A0A4C1V785_EUMVA</name>
<evidence type="ECO:0000313" key="1">
    <source>
        <dbReference type="EMBL" id="GBP34691.1"/>
    </source>
</evidence>
<dbReference type="EMBL" id="BGZK01000292">
    <property type="protein sequence ID" value="GBP34691.1"/>
    <property type="molecule type" value="Genomic_DNA"/>
</dbReference>
<gene>
    <name evidence="1" type="ORF">EVAR_31560_1</name>
</gene>
<reference evidence="1 2" key="1">
    <citation type="journal article" date="2019" name="Commun. Biol.">
        <title>The bagworm genome reveals a unique fibroin gene that provides high tensile strength.</title>
        <authorList>
            <person name="Kono N."/>
            <person name="Nakamura H."/>
            <person name="Ohtoshi R."/>
            <person name="Tomita M."/>
            <person name="Numata K."/>
            <person name="Arakawa K."/>
        </authorList>
    </citation>
    <scope>NUCLEOTIDE SEQUENCE [LARGE SCALE GENOMIC DNA]</scope>
</reference>
<comment type="caution">
    <text evidence="1">The sequence shown here is derived from an EMBL/GenBank/DDBJ whole genome shotgun (WGS) entry which is preliminary data.</text>
</comment>
<dbReference type="Proteomes" id="UP000299102">
    <property type="component" value="Unassembled WGS sequence"/>
</dbReference>
<dbReference type="AlphaFoldDB" id="A0A4C1V785"/>
<organism evidence="1 2">
    <name type="scientific">Eumeta variegata</name>
    <name type="common">Bagworm moth</name>
    <name type="synonym">Eumeta japonica</name>
    <dbReference type="NCBI Taxonomy" id="151549"/>
    <lineage>
        <taxon>Eukaryota</taxon>
        <taxon>Metazoa</taxon>
        <taxon>Ecdysozoa</taxon>
        <taxon>Arthropoda</taxon>
        <taxon>Hexapoda</taxon>
        <taxon>Insecta</taxon>
        <taxon>Pterygota</taxon>
        <taxon>Neoptera</taxon>
        <taxon>Endopterygota</taxon>
        <taxon>Lepidoptera</taxon>
        <taxon>Glossata</taxon>
        <taxon>Ditrysia</taxon>
        <taxon>Tineoidea</taxon>
        <taxon>Psychidae</taxon>
        <taxon>Oiketicinae</taxon>
        <taxon>Eumeta</taxon>
    </lineage>
</organism>
<evidence type="ECO:0000313" key="2">
    <source>
        <dbReference type="Proteomes" id="UP000299102"/>
    </source>
</evidence>
<proteinExistence type="predicted"/>